<keyword evidence="5 6" id="KW-0472">Membrane</keyword>
<reference evidence="8 9" key="1">
    <citation type="journal article" date="2014" name="Genome Announc.">
        <title>Draft Genome Sequence of the Boron-Tolerant and Moderately Halotolerant Bacterium Gracilibacillus boraciitolerans JCM 21714T.</title>
        <authorList>
            <person name="Ahmed I."/>
            <person name="Oshima K."/>
            <person name="Suda W."/>
            <person name="Kitamura K."/>
            <person name="Iida T."/>
            <person name="Ohmori Y."/>
            <person name="Fujiwara T."/>
            <person name="Hattori M."/>
            <person name="Ohkuma M."/>
        </authorList>
    </citation>
    <scope>NUCLEOTIDE SEQUENCE [LARGE SCALE GENOMIC DNA]</scope>
    <source>
        <strain evidence="8 9">JCM 21714</strain>
    </source>
</reference>
<feature type="transmembrane region" description="Helical" evidence="6">
    <location>
        <begin position="152"/>
        <end position="175"/>
    </location>
</feature>
<evidence type="ECO:0000256" key="3">
    <source>
        <dbReference type="ARBA" id="ARBA00022692"/>
    </source>
</evidence>
<feature type="transmembrane region" description="Helical" evidence="6">
    <location>
        <begin position="196"/>
        <end position="218"/>
    </location>
</feature>
<feature type="transmembrane region" description="Helical" evidence="6">
    <location>
        <begin position="230"/>
        <end position="253"/>
    </location>
</feature>
<evidence type="ECO:0000313" key="9">
    <source>
        <dbReference type="Proteomes" id="UP000019102"/>
    </source>
</evidence>
<protein>
    <submittedName>
        <fullName evidence="8">Bacitracin export permease protein BceB</fullName>
    </submittedName>
</protein>
<gene>
    <name evidence="8" type="ORF">JCM21714_3977</name>
</gene>
<accession>W4VNJ8</accession>
<name>W4VNJ8_9BACI</name>
<comment type="subcellular location">
    <subcellularLocation>
        <location evidence="1">Cell membrane</location>
        <topology evidence="1">Multi-pass membrane protein</topology>
    </subcellularLocation>
</comment>
<keyword evidence="9" id="KW-1185">Reference proteome</keyword>
<proteinExistence type="predicted"/>
<evidence type="ECO:0000256" key="1">
    <source>
        <dbReference type="ARBA" id="ARBA00004651"/>
    </source>
</evidence>
<dbReference type="STRING" id="1298598.JCM21714_3977"/>
<keyword evidence="4 6" id="KW-1133">Transmembrane helix</keyword>
<feature type="transmembrane region" description="Helical" evidence="6">
    <location>
        <begin position="18"/>
        <end position="35"/>
    </location>
</feature>
<dbReference type="AlphaFoldDB" id="W4VNJ8"/>
<dbReference type="InterPro" id="IPR003838">
    <property type="entry name" value="ABC3_permease_C"/>
</dbReference>
<sequence length="517" mass="57701">MSINQLIFRSFQKNVKSYYLYVFALVFSAALYFAFVTLQYDPLMAEASGSTRGLAAIRAASVLLIVIVTVFLLYANNLFIKRRSKEIGLFQLIGMTKNRIFKILTAENVILYFGSLFIGTFIGFAFSKLIAMTLFKITGVDAVASLYFSDEAFIQTLLVFGSIYILIMLMNYLFIRNQSILSLFHITSKTESRVSKISIIEILIGIFGILLILTGYYVSARLFDGGDSMSVNHLFLAMIFILASVIFGTYFFYKGSVRFITNLIRKNKGGYLNINQVMSLSSIMFRMRSNAMLLTIITTVSALAIGLLSLNYISYYSAERNAENMAPTDFAFVTSEDAVAFGEVLKESGISYSEQRIEVLRVEIDIKEITNNDIENLQFDVGKMRVAVISDLYVEGIDVSQGETLFSGYSDALLTLLNLKDSGTVTFHGLTAAFNQEYVGIYNDSVLPLYFTGGLPAVIVNETTFTMLANDMDPDIQLNSSLYIGFTLADRETVEAADTLFQSMPFSQDEAITPNTR</sequence>
<feature type="domain" description="ABC3 transporter permease C-terminal" evidence="7">
    <location>
        <begin position="60"/>
        <end position="179"/>
    </location>
</feature>
<evidence type="ECO:0000313" key="8">
    <source>
        <dbReference type="EMBL" id="GAE94787.1"/>
    </source>
</evidence>
<dbReference type="InterPro" id="IPR052536">
    <property type="entry name" value="ABC-4_Integral_Memb_Prot"/>
</dbReference>
<evidence type="ECO:0000259" key="7">
    <source>
        <dbReference type="Pfam" id="PF02687"/>
    </source>
</evidence>
<keyword evidence="3 6" id="KW-0812">Transmembrane</keyword>
<dbReference type="eggNOG" id="COG0577">
    <property type="taxonomic scope" value="Bacteria"/>
</dbReference>
<feature type="transmembrane region" description="Helical" evidence="6">
    <location>
        <begin position="109"/>
        <end position="132"/>
    </location>
</feature>
<dbReference type="PANTHER" id="PTHR46795">
    <property type="entry name" value="ABC TRANSPORTER PERMEASE-RELATED-RELATED"/>
    <property type="match status" value="1"/>
</dbReference>
<evidence type="ECO:0000256" key="4">
    <source>
        <dbReference type="ARBA" id="ARBA00022989"/>
    </source>
</evidence>
<keyword evidence="2" id="KW-1003">Cell membrane</keyword>
<dbReference type="Pfam" id="PF02687">
    <property type="entry name" value="FtsX"/>
    <property type="match status" value="1"/>
</dbReference>
<dbReference type="GO" id="GO:0005886">
    <property type="term" value="C:plasma membrane"/>
    <property type="evidence" value="ECO:0007669"/>
    <property type="project" value="UniProtKB-SubCell"/>
</dbReference>
<dbReference type="EMBL" id="BAVS01000031">
    <property type="protein sequence ID" value="GAE94787.1"/>
    <property type="molecule type" value="Genomic_DNA"/>
</dbReference>
<organism evidence="8 9">
    <name type="scientific">Gracilibacillus boraciitolerans JCM 21714</name>
    <dbReference type="NCBI Taxonomy" id="1298598"/>
    <lineage>
        <taxon>Bacteria</taxon>
        <taxon>Bacillati</taxon>
        <taxon>Bacillota</taxon>
        <taxon>Bacilli</taxon>
        <taxon>Bacillales</taxon>
        <taxon>Bacillaceae</taxon>
        <taxon>Gracilibacillus</taxon>
    </lineage>
</organism>
<feature type="transmembrane region" description="Helical" evidence="6">
    <location>
        <begin position="55"/>
        <end position="75"/>
    </location>
</feature>
<evidence type="ECO:0000256" key="5">
    <source>
        <dbReference type="ARBA" id="ARBA00023136"/>
    </source>
</evidence>
<feature type="transmembrane region" description="Helical" evidence="6">
    <location>
        <begin position="291"/>
        <end position="313"/>
    </location>
</feature>
<dbReference type="PANTHER" id="PTHR46795:SF3">
    <property type="entry name" value="ABC TRANSPORTER PERMEASE"/>
    <property type="match status" value="1"/>
</dbReference>
<comment type="caution">
    <text evidence="8">The sequence shown here is derived from an EMBL/GenBank/DDBJ whole genome shotgun (WGS) entry which is preliminary data.</text>
</comment>
<evidence type="ECO:0000256" key="2">
    <source>
        <dbReference type="ARBA" id="ARBA00022475"/>
    </source>
</evidence>
<evidence type="ECO:0000256" key="6">
    <source>
        <dbReference type="SAM" id="Phobius"/>
    </source>
</evidence>
<dbReference type="Proteomes" id="UP000019102">
    <property type="component" value="Unassembled WGS sequence"/>
</dbReference>